<dbReference type="InterPro" id="IPR044035">
    <property type="entry name" value="DUF5698"/>
</dbReference>
<feature type="region of interest" description="Disordered" evidence="7">
    <location>
        <begin position="193"/>
        <end position="215"/>
    </location>
</feature>
<dbReference type="PANTHER" id="PTHR40060:SF1">
    <property type="entry name" value="UPF0316 PROTEIN YEBE"/>
    <property type="match status" value="1"/>
</dbReference>
<accession>A0A662Z4F5</accession>
<keyword evidence="5 6" id="KW-0472">Membrane</keyword>
<dbReference type="PANTHER" id="PTHR40060">
    <property type="entry name" value="UPF0316 PROTEIN YEBE"/>
    <property type="match status" value="1"/>
</dbReference>
<feature type="transmembrane region" description="Helical" evidence="6">
    <location>
        <begin position="67"/>
        <end position="87"/>
    </location>
</feature>
<evidence type="ECO:0000256" key="6">
    <source>
        <dbReference type="HAMAP-Rule" id="MF_01515"/>
    </source>
</evidence>
<dbReference type="EMBL" id="DYYI01000099">
    <property type="protein sequence ID" value="HJE20509.1"/>
    <property type="molecule type" value="Genomic_DNA"/>
</dbReference>
<dbReference type="InterPro" id="IPR019264">
    <property type="entry name" value="DUF2179"/>
</dbReference>
<feature type="domain" description="DUF2179" evidence="8">
    <location>
        <begin position="118"/>
        <end position="170"/>
    </location>
</feature>
<name>A0A662Z4F5_9STAP</name>
<evidence type="ECO:0000313" key="12">
    <source>
        <dbReference type="Proteomes" id="UP000243605"/>
    </source>
</evidence>
<evidence type="ECO:0000313" key="10">
    <source>
        <dbReference type="EMBL" id="HJE20509.1"/>
    </source>
</evidence>
<reference evidence="11 12" key="1">
    <citation type="submission" date="2016-10" db="EMBL/GenBank/DDBJ databases">
        <authorList>
            <person name="Varghese N."/>
            <person name="Submissions S."/>
        </authorList>
    </citation>
    <scope>NUCLEOTIDE SEQUENCE [LARGE SCALE GENOMIC DNA]</scope>
    <source>
        <strain evidence="11 12">IBRC-M10081</strain>
    </source>
</reference>
<dbReference type="Pfam" id="PF10035">
    <property type="entry name" value="DUF2179"/>
    <property type="match status" value="1"/>
</dbReference>
<feature type="domain" description="DUF5698" evidence="9">
    <location>
        <begin position="28"/>
        <end position="84"/>
    </location>
</feature>
<dbReference type="RefSeq" id="WP_091475753.1">
    <property type="nucleotide sequence ID" value="NZ_FOIT01000005.1"/>
</dbReference>
<evidence type="ECO:0000256" key="1">
    <source>
        <dbReference type="ARBA" id="ARBA00004651"/>
    </source>
</evidence>
<organism evidence="11 12">
    <name type="scientific">Aliicoccus persicus</name>
    <dbReference type="NCBI Taxonomy" id="930138"/>
    <lineage>
        <taxon>Bacteria</taxon>
        <taxon>Bacillati</taxon>
        <taxon>Bacillota</taxon>
        <taxon>Bacilli</taxon>
        <taxon>Bacillales</taxon>
        <taxon>Staphylococcaceae</taxon>
        <taxon>Aliicoccus</taxon>
    </lineage>
</organism>
<keyword evidence="2 6" id="KW-1003">Cell membrane</keyword>
<feature type="transmembrane region" description="Helical" evidence="6">
    <location>
        <begin position="40"/>
        <end position="61"/>
    </location>
</feature>
<feature type="compositionally biased region" description="Basic and acidic residues" evidence="7">
    <location>
        <begin position="203"/>
        <end position="215"/>
    </location>
</feature>
<reference evidence="10" key="2">
    <citation type="journal article" date="2021" name="PeerJ">
        <title>Extensive microbial diversity within the chicken gut microbiome revealed by metagenomics and culture.</title>
        <authorList>
            <person name="Gilroy R."/>
            <person name="Ravi A."/>
            <person name="Getino M."/>
            <person name="Pursley I."/>
            <person name="Horton D.L."/>
            <person name="Alikhan N.F."/>
            <person name="Baker D."/>
            <person name="Gharbi K."/>
            <person name="Hall N."/>
            <person name="Watson M."/>
            <person name="Adriaenssens E.M."/>
            <person name="Foster-Nyarko E."/>
            <person name="Jarju S."/>
            <person name="Secka A."/>
            <person name="Antonio M."/>
            <person name="Oren A."/>
            <person name="Chaudhuri R.R."/>
            <person name="La Ragione R."/>
            <person name="Hildebrand F."/>
            <person name="Pallen M.J."/>
        </authorList>
    </citation>
    <scope>NUCLEOTIDE SEQUENCE</scope>
    <source>
        <strain evidence="10">6019</strain>
    </source>
</reference>
<dbReference type="HAMAP" id="MF_01515">
    <property type="entry name" value="UPF0316"/>
    <property type="match status" value="1"/>
</dbReference>
<evidence type="ECO:0000256" key="7">
    <source>
        <dbReference type="SAM" id="MobiDB-lite"/>
    </source>
</evidence>
<keyword evidence="3 6" id="KW-0812">Transmembrane</keyword>
<evidence type="ECO:0000256" key="3">
    <source>
        <dbReference type="ARBA" id="ARBA00022692"/>
    </source>
</evidence>
<dbReference type="InterPro" id="IPR022930">
    <property type="entry name" value="UPF0316"/>
</dbReference>
<evidence type="ECO:0000256" key="5">
    <source>
        <dbReference type="ARBA" id="ARBA00023136"/>
    </source>
</evidence>
<evidence type="ECO:0000259" key="8">
    <source>
        <dbReference type="Pfam" id="PF10035"/>
    </source>
</evidence>
<dbReference type="NCBIfam" id="NF003194">
    <property type="entry name" value="PRK04164.1-5"/>
    <property type="match status" value="1"/>
</dbReference>
<feature type="transmembrane region" description="Helical" evidence="6">
    <location>
        <begin position="12"/>
        <end position="33"/>
    </location>
</feature>
<dbReference type="CDD" id="cd16381">
    <property type="entry name" value="YitT_C_like_1"/>
    <property type="match status" value="1"/>
</dbReference>
<comment type="similarity">
    <text evidence="6">Belongs to the UPF0316 family.</text>
</comment>
<dbReference type="AlphaFoldDB" id="A0A662Z4F5"/>
<sequence>MLEIINSSIYTVLLTIFIIQIVYVSLFTIRTVMVLKGYKFIAAGISIVEAFIYIVGLGLVLDNLDNIINIIVYALGYASGIMVGLIIEQKIALGYVVVNVTTAEKDKDLPNHFRTLGYGVTHATSYGRDGERTSMQILTPRKYEKKLIETIQEIDDRAFIVSYEPKNISGGFWTKQVRRSKLEDYEPEHVEDVLDLEQAYSETAKDGDEDGKKEI</sequence>
<dbReference type="Proteomes" id="UP000243605">
    <property type="component" value="Unassembled WGS sequence"/>
</dbReference>
<proteinExistence type="inferred from homology"/>
<dbReference type="GO" id="GO:0005886">
    <property type="term" value="C:plasma membrane"/>
    <property type="evidence" value="ECO:0007669"/>
    <property type="project" value="UniProtKB-SubCell"/>
</dbReference>
<protein>
    <recommendedName>
        <fullName evidence="6">UPF0316 protein K8V35_09170</fullName>
    </recommendedName>
</protein>
<dbReference type="Pfam" id="PF18955">
    <property type="entry name" value="DUF5698"/>
    <property type="match status" value="1"/>
</dbReference>
<keyword evidence="12" id="KW-1185">Reference proteome</keyword>
<evidence type="ECO:0000259" key="9">
    <source>
        <dbReference type="Pfam" id="PF18955"/>
    </source>
</evidence>
<dbReference type="EMBL" id="FOIT01000005">
    <property type="protein sequence ID" value="SEW11539.1"/>
    <property type="molecule type" value="Genomic_DNA"/>
</dbReference>
<dbReference type="OrthoDB" id="48231at2"/>
<reference evidence="10" key="3">
    <citation type="submission" date="2021-09" db="EMBL/GenBank/DDBJ databases">
        <authorList>
            <person name="Gilroy R."/>
        </authorList>
    </citation>
    <scope>NUCLEOTIDE SEQUENCE</scope>
    <source>
        <strain evidence="10">6019</strain>
    </source>
</reference>
<evidence type="ECO:0000256" key="4">
    <source>
        <dbReference type="ARBA" id="ARBA00022989"/>
    </source>
</evidence>
<evidence type="ECO:0000256" key="2">
    <source>
        <dbReference type="ARBA" id="ARBA00022475"/>
    </source>
</evidence>
<evidence type="ECO:0000313" key="11">
    <source>
        <dbReference type="EMBL" id="SEW11539.1"/>
    </source>
</evidence>
<dbReference type="Proteomes" id="UP000763505">
    <property type="component" value="Unassembled WGS sequence"/>
</dbReference>
<keyword evidence="4 6" id="KW-1133">Transmembrane helix</keyword>
<gene>
    <name evidence="10" type="ORF">K8V35_09170</name>
    <name evidence="11" type="ORF">SAMN05192557_1686</name>
</gene>
<comment type="subcellular location">
    <subcellularLocation>
        <location evidence="1 6">Cell membrane</location>
        <topology evidence="1 6">Multi-pass membrane protein</topology>
    </subcellularLocation>
</comment>